<dbReference type="InterPro" id="IPR036388">
    <property type="entry name" value="WH-like_DNA-bd_sf"/>
</dbReference>
<dbReference type="KEGG" id="esx:ESOMN_v1c05190"/>
<accession>A0A2K8P1L6</accession>
<dbReference type="Proteomes" id="UP000232230">
    <property type="component" value="Chromosome"/>
</dbReference>
<evidence type="ECO:0000313" key="3">
    <source>
        <dbReference type="Proteomes" id="UP000232230"/>
    </source>
</evidence>
<sequence length="271" mass="30678">MILEKINKISKEKNINGNIAQAILCEISKQNGLNLNIVELAEKSGCSQPTVTRFVRTLGLENFKKLVKAVNFESLKFFPDNDNTPHEKEIMDGSDILSDVRTTLENIDHELFEQIALKIVKAKKINIAGMGGNETLKVEIEHKLSQIGKHVLIGKDWHQQLINLHFMSKDDLTIIISYSGDKFETLKVAQESISKKVPVLAITGNFDSQLRQVATYSLLVYSNDPKYRTFSITSKVAALALWDLLFKKIITHDILKPDVAEAWRWETDISK</sequence>
<dbReference type="Gene3D" id="1.10.10.10">
    <property type="entry name" value="Winged helix-like DNA-binding domain superfamily/Winged helix DNA-binding domain"/>
    <property type="match status" value="1"/>
</dbReference>
<dbReference type="GO" id="GO:0097367">
    <property type="term" value="F:carbohydrate derivative binding"/>
    <property type="evidence" value="ECO:0007669"/>
    <property type="project" value="InterPro"/>
</dbReference>
<organism evidence="2 3">
    <name type="scientific">Williamsoniiplasma somnilux</name>
    <dbReference type="NCBI Taxonomy" id="215578"/>
    <lineage>
        <taxon>Bacteria</taxon>
        <taxon>Bacillati</taxon>
        <taxon>Mycoplasmatota</taxon>
        <taxon>Mollicutes</taxon>
        <taxon>Entomoplasmatales</taxon>
        <taxon>Williamsoniiplasma</taxon>
    </lineage>
</organism>
<dbReference type="AlphaFoldDB" id="A0A2K8P1L6"/>
<dbReference type="Pfam" id="PF01380">
    <property type="entry name" value="SIS"/>
    <property type="match status" value="1"/>
</dbReference>
<dbReference type="GO" id="GO:0003677">
    <property type="term" value="F:DNA binding"/>
    <property type="evidence" value="ECO:0007669"/>
    <property type="project" value="InterPro"/>
</dbReference>
<feature type="domain" description="SIS" evidence="1">
    <location>
        <begin position="115"/>
        <end position="255"/>
    </location>
</feature>
<dbReference type="PANTHER" id="PTHR30514">
    <property type="entry name" value="GLUCOKINASE"/>
    <property type="match status" value="1"/>
</dbReference>
<dbReference type="SUPFAM" id="SSF53697">
    <property type="entry name" value="SIS domain"/>
    <property type="match status" value="1"/>
</dbReference>
<dbReference type="InterPro" id="IPR047640">
    <property type="entry name" value="RpiR-like"/>
</dbReference>
<dbReference type="GO" id="GO:1901135">
    <property type="term" value="P:carbohydrate derivative metabolic process"/>
    <property type="evidence" value="ECO:0007669"/>
    <property type="project" value="InterPro"/>
</dbReference>
<dbReference type="CDD" id="cd05013">
    <property type="entry name" value="SIS_RpiR"/>
    <property type="match status" value="1"/>
</dbReference>
<dbReference type="SUPFAM" id="SSF46689">
    <property type="entry name" value="Homeodomain-like"/>
    <property type="match status" value="1"/>
</dbReference>
<dbReference type="Gene3D" id="3.40.50.10490">
    <property type="entry name" value="Glucose-6-phosphate isomerase like protein, domain 1"/>
    <property type="match status" value="1"/>
</dbReference>
<reference evidence="2 3" key="1">
    <citation type="submission" date="2017-11" db="EMBL/GenBank/DDBJ databases">
        <title>Genome sequence of Entomoplasma somnilux PYAN-1 (ATCC 49194).</title>
        <authorList>
            <person name="Lo W.-S."/>
            <person name="Gasparich G.E."/>
            <person name="Kuo C.-H."/>
        </authorList>
    </citation>
    <scope>NUCLEOTIDE SEQUENCE [LARGE SCALE GENOMIC DNA]</scope>
    <source>
        <strain evidence="2 3">PYAN-1</strain>
    </source>
</reference>
<dbReference type="InterPro" id="IPR009057">
    <property type="entry name" value="Homeodomain-like_sf"/>
</dbReference>
<dbReference type="RefSeq" id="WP_024863421.1">
    <property type="nucleotide sequence ID" value="NZ_CP024965.1"/>
</dbReference>
<dbReference type="PROSITE" id="PS51464">
    <property type="entry name" value="SIS"/>
    <property type="match status" value="1"/>
</dbReference>
<dbReference type="GO" id="GO:0003700">
    <property type="term" value="F:DNA-binding transcription factor activity"/>
    <property type="evidence" value="ECO:0007669"/>
    <property type="project" value="InterPro"/>
</dbReference>
<proteinExistence type="predicted"/>
<protein>
    <recommendedName>
        <fullName evidence="1">SIS domain-containing protein</fullName>
    </recommendedName>
</protein>
<keyword evidence="3" id="KW-1185">Reference proteome</keyword>
<dbReference type="InterPro" id="IPR046348">
    <property type="entry name" value="SIS_dom_sf"/>
</dbReference>
<evidence type="ECO:0000259" key="1">
    <source>
        <dbReference type="PROSITE" id="PS51464"/>
    </source>
</evidence>
<dbReference type="InterPro" id="IPR035472">
    <property type="entry name" value="RpiR-like_SIS"/>
</dbReference>
<gene>
    <name evidence="2" type="ORF">ESOMN_v1c05190</name>
</gene>
<name>A0A2K8P1L6_9MOLU</name>
<dbReference type="PANTHER" id="PTHR30514:SF1">
    <property type="entry name" value="HTH-TYPE TRANSCRIPTIONAL REGULATOR HEXR-RELATED"/>
    <property type="match status" value="1"/>
</dbReference>
<evidence type="ECO:0000313" key="2">
    <source>
        <dbReference type="EMBL" id="ATZ18901.1"/>
    </source>
</evidence>
<dbReference type="InterPro" id="IPR001347">
    <property type="entry name" value="SIS_dom"/>
</dbReference>
<dbReference type="EMBL" id="CP024965">
    <property type="protein sequence ID" value="ATZ18901.1"/>
    <property type="molecule type" value="Genomic_DNA"/>
</dbReference>